<dbReference type="AlphaFoldDB" id="A0A2H3EP73"/>
<name>A0A2H3EP73_ARMGA</name>
<dbReference type="EMBL" id="KZ293644">
    <property type="protein sequence ID" value="PBL04309.1"/>
    <property type="molecule type" value="Genomic_DNA"/>
</dbReference>
<organism evidence="1 2">
    <name type="scientific">Armillaria gallica</name>
    <name type="common">Bulbous honey fungus</name>
    <name type="synonym">Armillaria bulbosa</name>
    <dbReference type="NCBI Taxonomy" id="47427"/>
    <lineage>
        <taxon>Eukaryota</taxon>
        <taxon>Fungi</taxon>
        <taxon>Dikarya</taxon>
        <taxon>Basidiomycota</taxon>
        <taxon>Agaricomycotina</taxon>
        <taxon>Agaricomycetes</taxon>
        <taxon>Agaricomycetidae</taxon>
        <taxon>Agaricales</taxon>
        <taxon>Marasmiineae</taxon>
        <taxon>Physalacriaceae</taxon>
        <taxon>Armillaria</taxon>
    </lineage>
</organism>
<gene>
    <name evidence="1" type="ORF">ARMGADRAFT_1004893</name>
</gene>
<evidence type="ECO:0000313" key="2">
    <source>
        <dbReference type="Proteomes" id="UP000217790"/>
    </source>
</evidence>
<reference evidence="2" key="1">
    <citation type="journal article" date="2017" name="Nat. Ecol. Evol.">
        <title>Genome expansion and lineage-specific genetic innovations in the forest pathogenic fungi Armillaria.</title>
        <authorList>
            <person name="Sipos G."/>
            <person name="Prasanna A.N."/>
            <person name="Walter M.C."/>
            <person name="O'Connor E."/>
            <person name="Balint B."/>
            <person name="Krizsan K."/>
            <person name="Kiss B."/>
            <person name="Hess J."/>
            <person name="Varga T."/>
            <person name="Slot J."/>
            <person name="Riley R."/>
            <person name="Boka B."/>
            <person name="Rigling D."/>
            <person name="Barry K."/>
            <person name="Lee J."/>
            <person name="Mihaltcheva S."/>
            <person name="LaButti K."/>
            <person name="Lipzen A."/>
            <person name="Waldron R."/>
            <person name="Moloney N.M."/>
            <person name="Sperisen C."/>
            <person name="Kredics L."/>
            <person name="Vagvoelgyi C."/>
            <person name="Patrignani A."/>
            <person name="Fitzpatrick D."/>
            <person name="Nagy I."/>
            <person name="Doyle S."/>
            <person name="Anderson J.B."/>
            <person name="Grigoriev I.V."/>
            <person name="Gueldener U."/>
            <person name="Muensterkoetter M."/>
            <person name="Nagy L.G."/>
        </authorList>
    </citation>
    <scope>NUCLEOTIDE SEQUENCE [LARGE SCALE GENOMIC DNA]</scope>
    <source>
        <strain evidence="2">Ar21-2</strain>
    </source>
</reference>
<accession>A0A2H3EP73</accession>
<protein>
    <submittedName>
        <fullName evidence="1">Uncharacterized protein</fullName>
    </submittedName>
</protein>
<sequence length="69" mass="7893">MKCLSAIHDTCSFGMDYVSANYDPYSFVGLGSRICHEDRQQCSGATWYVCLLYMFKPQLWGEHPPPLQV</sequence>
<keyword evidence="2" id="KW-1185">Reference proteome</keyword>
<dbReference type="InParanoid" id="A0A2H3EP73"/>
<evidence type="ECO:0000313" key="1">
    <source>
        <dbReference type="EMBL" id="PBL04309.1"/>
    </source>
</evidence>
<dbReference type="Proteomes" id="UP000217790">
    <property type="component" value="Unassembled WGS sequence"/>
</dbReference>
<proteinExistence type="predicted"/>